<keyword evidence="2" id="KW-1185">Reference proteome</keyword>
<evidence type="ECO:0000313" key="2">
    <source>
        <dbReference type="Proteomes" id="UP000324974"/>
    </source>
</evidence>
<dbReference type="EMBL" id="CP042425">
    <property type="protein sequence ID" value="QEL13873.1"/>
    <property type="molecule type" value="Genomic_DNA"/>
</dbReference>
<sequence length="71" mass="7962">MFSVMHLEQSNPAMGWKANFMMISLGVLDTQGQRMFATTEDAEALDYETALKLRNLCFEANGLGQTESKKN</sequence>
<evidence type="ECO:0000313" key="1">
    <source>
        <dbReference type="EMBL" id="QEL13873.1"/>
    </source>
</evidence>
<dbReference type="AlphaFoldDB" id="A0A5C1A6I7"/>
<reference evidence="2" key="1">
    <citation type="submission" date="2019-08" db="EMBL/GenBank/DDBJ databases">
        <title>Limnoglobus roseus gen. nov., sp. nov., a novel freshwater planctomycete with a giant genome from the family Gemmataceae.</title>
        <authorList>
            <person name="Kulichevskaya I.S."/>
            <person name="Naumoff D.G."/>
            <person name="Miroshnikov K."/>
            <person name="Ivanova A."/>
            <person name="Philippov D.A."/>
            <person name="Hakobyan A."/>
            <person name="Rijpstra I.C."/>
            <person name="Sinninghe Damste J.S."/>
            <person name="Liesack W."/>
            <person name="Dedysh S.N."/>
        </authorList>
    </citation>
    <scope>NUCLEOTIDE SEQUENCE [LARGE SCALE GENOMIC DNA]</scope>
    <source>
        <strain evidence="2">PX52</strain>
    </source>
</reference>
<dbReference type="Proteomes" id="UP000324974">
    <property type="component" value="Chromosome"/>
</dbReference>
<organism evidence="1 2">
    <name type="scientific">Limnoglobus roseus</name>
    <dbReference type="NCBI Taxonomy" id="2598579"/>
    <lineage>
        <taxon>Bacteria</taxon>
        <taxon>Pseudomonadati</taxon>
        <taxon>Planctomycetota</taxon>
        <taxon>Planctomycetia</taxon>
        <taxon>Gemmatales</taxon>
        <taxon>Gemmataceae</taxon>
        <taxon>Limnoglobus</taxon>
    </lineage>
</organism>
<proteinExistence type="predicted"/>
<dbReference type="KEGG" id="lrs:PX52LOC_00731"/>
<name>A0A5C1A6I7_9BACT</name>
<accession>A0A5C1A6I7</accession>
<gene>
    <name evidence="1" type="ORF">PX52LOC_00731</name>
</gene>
<protein>
    <submittedName>
        <fullName evidence="1">Uncharacterized protein</fullName>
    </submittedName>
</protein>